<dbReference type="Pfam" id="PF21623">
    <property type="entry name" value="HK_sensor_dom_bact"/>
    <property type="match status" value="1"/>
</dbReference>
<keyword evidence="13" id="KW-0547">Nucleotide-binding</keyword>
<dbReference type="EMBL" id="CP133548">
    <property type="protein sequence ID" value="WMS85857.1"/>
    <property type="molecule type" value="Genomic_DNA"/>
</dbReference>
<keyword evidence="5" id="KW-0597">Phosphoprotein</keyword>
<dbReference type="PANTHER" id="PTHR43304:SF1">
    <property type="entry name" value="PAC DOMAIN-CONTAINING PROTEIN"/>
    <property type="match status" value="1"/>
</dbReference>
<keyword evidence="6" id="KW-0808">Transferase</keyword>
<evidence type="ECO:0000259" key="11">
    <source>
        <dbReference type="PROSITE" id="PS50109"/>
    </source>
</evidence>
<gene>
    <name evidence="13" type="ORF">Q9312_11575</name>
</gene>
<dbReference type="EC" id="2.7.13.3" evidence="3"/>
<dbReference type="PROSITE" id="PS50109">
    <property type="entry name" value="HIS_KIN"/>
    <property type="match status" value="1"/>
</dbReference>
<protein>
    <recommendedName>
        <fullName evidence="3">histidine kinase</fullName>
        <ecNumber evidence="3">2.7.13.3</ecNumber>
    </recommendedName>
</protein>
<dbReference type="InterPro" id="IPR003594">
    <property type="entry name" value="HATPase_dom"/>
</dbReference>
<dbReference type="SMART" id="SM00304">
    <property type="entry name" value="HAMP"/>
    <property type="match status" value="1"/>
</dbReference>
<dbReference type="AlphaFoldDB" id="A0AA51RQN3"/>
<dbReference type="PRINTS" id="PR00344">
    <property type="entry name" value="BCTRLSENSOR"/>
</dbReference>
<dbReference type="Gene3D" id="6.10.340.10">
    <property type="match status" value="1"/>
</dbReference>
<dbReference type="SUPFAM" id="SSF103190">
    <property type="entry name" value="Sensory domain-like"/>
    <property type="match status" value="1"/>
</dbReference>
<evidence type="ECO:0000256" key="2">
    <source>
        <dbReference type="ARBA" id="ARBA00004651"/>
    </source>
</evidence>
<keyword evidence="14" id="KW-1185">Reference proteome</keyword>
<evidence type="ECO:0000256" key="3">
    <source>
        <dbReference type="ARBA" id="ARBA00012438"/>
    </source>
</evidence>
<dbReference type="InterPro" id="IPR003661">
    <property type="entry name" value="HisK_dim/P_dom"/>
</dbReference>
<comment type="catalytic activity">
    <reaction evidence="1">
        <text>ATP + protein L-histidine = ADP + protein N-phospho-L-histidine.</text>
        <dbReference type="EC" id="2.7.13.3"/>
    </reaction>
</comment>
<dbReference type="CDD" id="cd00082">
    <property type="entry name" value="HisKA"/>
    <property type="match status" value="1"/>
</dbReference>
<dbReference type="Pfam" id="PF00672">
    <property type="entry name" value="HAMP"/>
    <property type="match status" value="1"/>
</dbReference>
<dbReference type="GO" id="GO:0005524">
    <property type="term" value="F:ATP binding"/>
    <property type="evidence" value="ECO:0007669"/>
    <property type="project" value="UniProtKB-KW"/>
</dbReference>
<evidence type="ECO:0000256" key="8">
    <source>
        <dbReference type="ARBA" id="ARBA00022777"/>
    </source>
</evidence>
<dbReference type="InterPro" id="IPR052162">
    <property type="entry name" value="Sensor_kinase/Photoreceptor"/>
</dbReference>
<dbReference type="Gene3D" id="3.30.450.20">
    <property type="entry name" value="PAS domain"/>
    <property type="match status" value="1"/>
</dbReference>
<dbReference type="Gene3D" id="1.10.287.130">
    <property type="match status" value="1"/>
</dbReference>
<dbReference type="GO" id="GO:0005886">
    <property type="term" value="C:plasma membrane"/>
    <property type="evidence" value="ECO:0007669"/>
    <property type="project" value="UniProtKB-SubCell"/>
</dbReference>
<dbReference type="InterPro" id="IPR036890">
    <property type="entry name" value="HATPase_C_sf"/>
</dbReference>
<evidence type="ECO:0000256" key="9">
    <source>
        <dbReference type="ARBA" id="ARBA00022989"/>
    </source>
</evidence>
<evidence type="ECO:0000256" key="1">
    <source>
        <dbReference type="ARBA" id="ARBA00000085"/>
    </source>
</evidence>
<keyword evidence="7 10" id="KW-0812">Transmembrane</keyword>
<dbReference type="SUPFAM" id="SSF158472">
    <property type="entry name" value="HAMP domain-like"/>
    <property type="match status" value="1"/>
</dbReference>
<name>A0AA51RQN3_9GAMM</name>
<feature type="domain" description="HAMP" evidence="12">
    <location>
        <begin position="343"/>
        <end position="395"/>
    </location>
</feature>
<dbReference type="InterPro" id="IPR048760">
    <property type="entry name" value="VP0354-like_sensor_dom"/>
</dbReference>
<dbReference type="InterPro" id="IPR003660">
    <property type="entry name" value="HAMP_dom"/>
</dbReference>
<sequence length="653" mass="74765">MALVATTTLTLVGVISVELSTALTKEKYHQLHQNLSFIRLNVQSDINQLKSDAEILASSRLLKGLLNSEQSSNDDLLNLIQQEEWLESLRVLFNQVIQANRQYFKARYIRYYPSATGDSAREIIVVRRQNNTISVLPSADLQEKIHRPYIQNALKLKPGEVLLSRLSLNRERGKISLPHVATLRAVAPIFDGDRLHGFIVLSMNLTQLFYTATEVIESDARLFALRDDGQFYFHKNPSHSFSFEFPDSFQYTLQDEYLYAERLLNQGDKSSGIVQNSMQESQHAMVVQHLHFDSLQPERRMILALVQPYEKISEITTELNNLLIVTASLIALVTIGLGVAIMRTLNRPIRQLLTSIKNFGFSQEFTPLPVERKDEIGALSRQFQEMSQRIKEQTDLLNQEILVRRFTENQLKQQEVELKRSNEELEKFAYVASHDLQEPLRKVQAFGDRLIERSKDDLDERAQDYLGRMQQAASRMSLLISDLLSFSRVSTRGRPFKTCDLNSILKGVLSDLEVAIDQSKTQVHAEPLFQLNGDESQLRQLLQNLIGNAIKFRKPEGQHKVSIWSKLSTDKEHFELHIKDTGIGLDEKYADRIFEVFQRLHARNEYEGTGIGLAICRKIVERHKGTIKVNSQLGEGAEFIITFPNNVEQSESQ</sequence>
<keyword evidence="4" id="KW-1003">Cell membrane</keyword>
<evidence type="ECO:0000256" key="10">
    <source>
        <dbReference type="SAM" id="Phobius"/>
    </source>
</evidence>
<dbReference type="InterPro" id="IPR004358">
    <property type="entry name" value="Sig_transdc_His_kin-like_C"/>
</dbReference>
<dbReference type="InterPro" id="IPR029151">
    <property type="entry name" value="Sensor-like_sf"/>
</dbReference>
<dbReference type="RefSeq" id="WP_309201010.1">
    <property type="nucleotide sequence ID" value="NZ_CP133548.1"/>
</dbReference>
<dbReference type="Pfam" id="PF00512">
    <property type="entry name" value="HisKA"/>
    <property type="match status" value="1"/>
</dbReference>
<dbReference type="Gene3D" id="3.30.565.10">
    <property type="entry name" value="Histidine kinase-like ATPase, C-terminal domain"/>
    <property type="match status" value="1"/>
</dbReference>
<feature type="domain" description="Histidine kinase" evidence="11">
    <location>
        <begin position="431"/>
        <end position="647"/>
    </location>
</feature>
<dbReference type="SMART" id="SM00387">
    <property type="entry name" value="HATPase_c"/>
    <property type="match status" value="1"/>
</dbReference>
<accession>A0AA51RQN3</accession>
<evidence type="ECO:0000256" key="5">
    <source>
        <dbReference type="ARBA" id="ARBA00022553"/>
    </source>
</evidence>
<keyword evidence="10" id="KW-0472">Membrane</keyword>
<keyword evidence="8" id="KW-0418">Kinase</keyword>
<evidence type="ECO:0000256" key="6">
    <source>
        <dbReference type="ARBA" id="ARBA00022679"/>
    </source>
</evidence>
<dbReference type="FunFam" id="3.30.565.10:FF:000006">
    <property type="entry name" value="Sensor histidine kinase WalK"/>
    <property type="match status" value="1"/>
</dbReference>
<reference evidence="13 14" key="1">
    <citation type="submission" date="2023-08" db="EMBL/GenBank/DDBJ databases">
        <title>Pleionea litopenaei sp. nov., isolated from stomach of juvenile Litopenaeus vannamei.</title>
        <authorList>
            <person name="Rho A.M."/>
            <person name="Hwang C.Y."/>
        </authorList>
    </citation>
    <scope>NUCLEOTIDE SEQUENCE [LARGE SCALE GENOMIC DNA]</scope>
    <source>
        <strain evidence="13 14">HL-JVS1</strain>
    </source>
</reference>
<comment type="subcellular location">
    <subcellularLocation>
        <location evidence="2">Cell membrane</location>
        <topology evidence="2">Multi-pass membrane protein</topology>
    </subcellularLocation>
</comment>
<keyword evidence="9 10" id="KW-1133">Transmembrane helix</keyword>
<dbReference type="SUPFAM" id="SSF47384">
    <property type="entry name" value="Homodimeric domain of signal transducing histidine kinase"/>
    <property type="match status" value="1"/>
</dbReference>
<dbReference type="CDD" id="cd06225">
    <property type="entry name" value="HAMP"/>
    <property type="match status" value="1"/>
</dbReference>
<dbReference type="KEGG" id="plei:Q9312_11575"/>
<dbReference type="GO" id="GO:0000155">
    <property type="term" value="F:phosphorelay sensor kinase activity"/>
    <property type="evidence" value="ECO:0007669"/>
    <property type="project" value="InterPro"/>
</dbReference>
<evidence type="ECO:0000256" key="4">
    <source>
        <dbReference type="ARBA" id="ARBA00022475"/>
    </source>
</evidence>
<dbReference type="SMART" id="SM00388">
    <property type="entry name" value="HisKA"/>
    <property type="match status" value="1"/>
</dbReference>
<keyword evidence="13" id="KW-0067">ATP-binding</keyword>
<dbReference type="Pfam" id="PF02518">
    <property type="entry name" value="HATPase_c"/>
    <property type="match status" value="1"/>
</dbReference>
<evidence type="ECO:0000256" key="7">
    <source>
        <dbReference type="ARBA" id="ARBA00022692"/>
    </source>
</evidence>
<proteinExistence type="predicted"/>
<dbReference type="InterPro" id="IPR036097">
    <property type="entry name" value="HisK_dim/P_sf"/>
</dbReference>
<dbReference type="Proteomes" id="UP001239782">
    <property type="component" value="Chromosome"/>
</dbReference>
<organism evidence="13 14">
    <name type="scientific">Pleionea litopenaei</name>
    <dbReference type="NCBI Taxonomy" id="3070815"/>
    <lineage>
        <taxon>Bacteria</taxon>
        <taxon>Pseudomonadati</taxon>
        <taxon>Pseudomonadota</taxon>
        <taxon>Gammaproteobacteria</taxon>
        <taxon>Oceanospirillales</taxon>
        <taxon>Pleioneaceae</taxon>
        <taxon>Pleionea</taxon>
    </lineage>
</organism>
<dbReference type="InterPro" id="IPR005467">
    <property type="entry name" value="His_kinase_dom"/>
</dbReference>
<evidence type="ECO:0000259" key="12">
    <source>
        <dbReference type="PROSITE" id="PS50885"/>
    </source>
</evidence>
<evidence type="ECO:0000313" key="14">
    <source>
        <dbReference type="Proteomes" id="UP001239782"/>
    </source>
</evidence>
<dbReference type="SUPFAM" id="SSF55874">
    <property type="entry name" value="ATPase domain of HSP90 chaperone/DNA topoisomerase II/histidine kinase"/>
    <property type="match status" value="1"/>
</dbReference>
<dbReference type="PANTHER" id="PTHR43304">
    <property type="entry name" value="PHYTOCHROME-LIKE PROTEIN CPH1"/>
    <property type="match status" value="1"/>
</dbReference>
<evidence type="ECO:0000313" key="13">
    <source>
        <dbReference type="EMBL" id="WMS85857.1"/>
    </source>
</evidence>
<feature type="transmembrane region" description="Helical" evidence="10">
    <location>
        <begin position="322"/>
        <end position="342"/>
    </location>
</feature>
<dbReference type="PROSITE" id="PS50885">
    <property type="entry name" value="HAMP"/>
    <property type="match status" value="1"/>
</dbReference>